<evidence type="ECO:0000256" key="1">
    <source>
        <dbReference type="ARBA" id="ARBA00038087"/>
    </source>
</evidence>
<dbReference type="InterPro" id="IPR058530">
    <property type="entry name" value="Baseplate_J-like_C"/>
</dbReference>
<dbReference type="Pfam" id="PF04865">
    <property type="entry name" value="Baseplate_J"/>
    <property type="match status" value="1"/>
</dbReference>
<dbReference type="RefSeq" id="WP_203535997.1">
    <property type="nucleotide sequence ID" value="NZ_JAESND010000001.1"/>
</dbReference>
<feature type="domain" description="Baseplate J-like central" evidence="3">
    <location>
        <begin position="200"/>
        <end position="260"/>
    </location>
</feature>
<protein>
    <submittedName>
        <fullName evidence="5">Baseplate J/gp47 family protein</fullName>
    </submittedName>
</protein>
<dbReference type="Pfam" id="PF26079">
    <property type="entry name" value="Baseplate_J_C"/>
    <property type="match status" value="1"/>
</dbReference>
<dbReference type="Proteomes" id="UP000809431">
    <property type="component" value="Unassembled WGS sequence"/>
</dbReference>
<keyword evidence="6" id="KW-1185">Reference proteome</keyword>
<comment type="caution">
    <text evidence="5">The sequence shown here is derived from an EMBL/GenBank/DDBJ whole genome shotgun (WGS) entry which is preliminary data.</text>
</comment>
<dbReference type="Pfam" id="PF26078">
    <property type="entry name" value="Baseplate_J_M"/>
    <property type="match status" value="1"/>
</dbReference>
<dbReference type="PANTHER" id="PTHR37829:SF3">
    <property type="entry name" value="PROTEIN JAYE-RELATED"/>
    <property type="match status" value="1"/>
</dbReference>
<dbReference type="InterPro" id="IPR058531">
    <property type="entry name" value="Baseplate_J_M"/>
</dbReference>
<gene>
    <name evidence="5" type="ORF">JMJ54_00500</name>
</gene>
<dbReference type="PANTHER" id="PTHR37829">
    <property type="entry name" value="PHAGE-LIKE ELEMENT PBSX PROTEIN XKDT"/>
    <property type="match status" value="1"/>
</dbReference>
<evidence type="ECO:0000313" key="6">
    <source>
        <dbReference type="Proteomes" id="UP000809431"/>
    </source>
</evidence>
<dbReference type="EMBL" id="JAESND010000001">
    <property type="protein sequence ID" value="MBM3114292.1"/>
    <property type="molecule type" value="Genomic_DNA"/>
</dbReference>
<evidence type="ECO:0000259" key="3">
    <source>
        <dbReference type="Pfam" id="PF26078"/>
    </source>
</evidence>
<evidence type="ECO:0000259" key="2">
    <source>
        <dbReference type="Pfam" id="PF04865"/>
    </source>
</evidence>
<organism evidence="5 6">
    <name type="scientific">Jeongeupia naejangsanensis</name>
    <dbReference type="NCBI Taxonomy" id="613195"/>
    <lineage>
        <taxon>Bacteria</taxon>
        <taxon>Pseudomonadati</taxon>
        <taxon>Pseudomonadota</taxon>
        <taxon>Betaproteobacteria</taxon>
        <taxon>Neisseriales</taxon>
        <taxon>Chitinibacteraceae</taxon>
        <taxon>Jeongeupia</taxon>
    </lineage>
</organism>
<feature type="domain" description="Baseplate protein J-like barrel" evidence="2">
    <location>
        <begin position="95"/>
        <end position="168"/>
    </location>
</feature>
<proteinExistence type="inferred from homology"/>
<comment type="similarity">
    <text evidence="1">Belongs to the Mu gp47/PBSX XkdT family.</text>
</comment>
<sequence>MPYPKPGLNQIAGRITTDWLQRLAQGKAPIPAPGSLASMLAQGLAGAFNGLYGYGDWIYRQQHPATCDADTLMARDVPMFLKDGPKPAVAATGVVEFAAPAGAVIDAGAQVQRVDGALFLATAAAAAGDDQLIRLPVVAELTGPAGNTAAGETMTLVSPVGGVAAQGTVTGAGLTSGVDAESVDEIRSRVIAARRNGGQVGKSGDWELWALEVAGVTRAWAAPQLLGLGEITVFFVRDDDVDGIFPDATEQAAMKAYLEANGTPFGEVWGASPTPKPVDFSIRLAPDSPALRDVVLASLQSVFALEAAPVARYTDGTTVMPVAGVTLPLTHFAEAISTTVGEFDHELIKPSADVVCDVGELAQLGTVTWTS</sequence>
<evidence type="ECO:0000313" key="5">
    <source>
        <dbReference type="EMBL" id="MBM3114292.1"/>
    </source>
</evidence>
<dbReference type="InterPro" id="IPR006949">
    <property type="entry name" value="Barrel_Baseplate_J-like"/>
</dbReference>
<name>A0ABS2BFA3_9NEIS</name>
<accession>A0ABS2BFA3</accession>
<feature type="domain" description="Baseplate J-like C-terminal" evidence="4">
    <location>
        <begin position="278"/>
        <end position="370"/>
    </location>
</feature>
<reference evidence="5 6" key="1">
    <citation type="submission" date="2021-01" db="EMBL/GenBank/DDBJ databases">
        <title>Draft Genome Sequence and Polyhydroxyalkanoate Biosynthetic Potential of Jeongeupia naejangsanensis Type Strain DSM 24253.</title>
        <authorList>
            <person name="Turrini P."/>
            <person name="Artuso I."/>
            <person name="Lugli G.A."/>
            <person name="Frangipani E."/>
            <person name="Ventura M."/>
            <person name="Visca P."/>
        </authorList>
    </citation>
    <scope>NUCLEOTIDE SEQUENCE [LARGE SCALE GENOMIC DNA]</scope>
    <source>
        <strain evidence="5 6">DSM 24253</strain>
    </source>
</reference>
<evidence type="ECO:0000259" key="4">
    <source>
        <dbReference type="Pfam" id="PF26079"/>
    </source>
</evidence>
<dbReference type="InterPro" id="IPR052399">
    <property type="entry name" value="Phage_Baseplate_Assmbl_Protein"/>
</dbReference>